<dbReference type="EMBL" id="JAOZYB010000047">
    <property type="protein sequence ID" value="MEB3960417.1"/>
    <property type="molecule type" value="Genomic_DNA"/>
</dbReference>
<evidence type="ECO:0000256" key="2">
    <source>
        <dbReference type="ARBA" id="ARBA00023125"/>
    </source>
</evidence>
<evidence type="ECO:0000256" key="3">
    <source>
        <dbReference type="ARBA" id="ARBA00023163"/>
    </source>
</evidence>
<protein>
    <submittedName>
        <fullName evidence="5">FCD domain-containing protein</fullName>
    </submittedName>
</protein>
<dbReference type="InterPro" id="IPR036388">
    <property type="entry name" value="WH-like_DNA-bd_sf"/>
</dbReference>
<proteinExistence type="predicted"/>
<dbReference type="Pfam" id="PF07729">
    <property type="entry name" value="FCD"/>
    <property type="match status" value="1"/>
</dbReference>
<evidence type="ECO:0000259" key="4">
    <source>
        <dbReference type="SMART" id="SM00895"/>
    </source>
</evidence>
<feature type="domain" description="GntR C-terminal" evidence="4">
    <location>
        <begin position="105"/>
        <end position="229"/>
    </location>
</feature>
<keyword evidence="3" id="KW-0804">Transcription</keyword>
<dbReference type="InterPro" id="IPR008920">
    <property type="entry name" value="TF_FadR/GntR_C"/>
</dbReference>
<keyword evidence="1" id="KW-0805">Transcription regulation</keyword>
<sequence>MTSSPPVPHGHDVHRTAVETLALRIADGAYGVGRLLQPLPLAAELGFAEAVLGEAVRVLAAKGVVDAVHRVRPRAEWNVLDSDVLRWTLVSETSDISGPVGLFPDLYELRRAVEPSAAALAAQFRSPADLTALDEALSAMAAAERPPHGDPVLAARADVAFHTALLTASRNRFFAQLPRVLVPALAAGGERVRAGPHHHPLPLHTEVAARVREMDADGAFTAMLELLDVSLRDDP</sequence>
<dbReference type="Gene3D" id="1.10.10.10">
    <property type="entry name" value="Winged helix-like DNA-binding domain superfamily/Winged helix DNA-binding domain"/>
    <property type="match status" value="1"/>
</dbReference>
<dbReference type="PANTHER" id="PTHR43537">
    <property type="entry name" value="TRANSCRIPTIONAL REGULATOR, GNTR FAMILY"/>
    <property type="match status" value="1"/>
</dbReference>
<dbReference type="RefSeq" id="WP_324767499.1">
    <property type="nucleotide sequence ID" value="NZ_BAAATS010000014.1"/>
</dbReference>
<evidence type="ECO:0000313" key="5">
    <source>
        <dbReference type="EMBL" id="MEB3960417.1"/>
    </source>
</evidence>
<keyword evidence="2" id="KW-0238">DNA-binding</keyword>
<dbReference type="Proteomes" id="UP001352223">
    <property type="component" value="Unassembled WGS sequence"/>
</dbReference>
<dbReference type="SUPFAM" id="SSF48008">
    <property type="entry name" value="GntR ligand-binding domain-like"/>
    <property type="match status" value="1"/>
</dbReference>
<evidence type="ECO:0000313" key="6">
    <source>
        <dbReference type="Proteomes" id="UP001352223"/>
    </source>
</evidence>
<dbReference type="SMART" id="SM00895">
    <property type="entry name" value="FCD"/>
    <property type="match status" value="1"/>
</dbReference>
<reference evidence="5 6" key="1">
    <citation type="submission" date="2022-10" db="EMBL/GenBank/DDBJ databases">
        <authorList>
            <person name="Xie J."/>
            <person name="Shen N."/>
        </authorList>
    </citation>
    <scope>NUCLEOTIDE SEQUENCE [LARGE SCALE GENOMIC DNA]</scope>
    <source>
        <strain evidence="5 6">DSM 41681</strain>
    </source>
</reference>
<organism evidence="5 6">
    <name type="scientific">Streptomyces kunmingensis</name>
    <dbReference type="NCBI Taxonomy" id="68225"/>
    <lineage>
        <taxon>Bacteria</taxon>
        <taxon>Bacillati</taxon>
        <taxon>Actinomycetota</taxon>
        <taxon>Actinomycetes</taxon>
        <taxon>Kitasatosporales</taxon>
        <taxon>Streptomycetaceae</taxon>
        <taxon>Streptomyces</taxon>
    </lineage>
</organism>
<accession>A0ABU6C734</accession>
<name>A0ABU6C734_9ACTN</name>
<keyword evidence="6" id="KW-1185">Reference proteome</keyword>
<evidence type="ECO:0000256" key="1">
    <source>
        <dbReference type="ARBA" id="ARBA00023015"/>
    </source>
</evidence>
<dbReference type="Gene3D" id="1.20.120.530">
    <property type="entry name" value="GntR ligand-binding domain-like"/>
    <property type="match status" value="1"/>
</dbReference>
<dbReference type="InterPro" id="IPR011711">
    <property type="entry name" value="GntR_C"/>
</dbReference>
<comment type="caution">
    <text evidence="5">The sequence shown here is derived from an EMBL/GenBank/DDBJ whole genome shotgun (WGS) entry which is preliminary data.</text>
</comment>
<gene>
    <name evidence="5" type="ORF">OKJ48_09185</name>
</gene>
<dbReference type="PANTHER" id="PTHR43537:SF44">
    <property type="entry name" value="GNTR FAMILY REGULATORY PROTEIN"/>
    <property type="match status" value="1"/>
</dbReference>